<feature type="binding site" evidence="12">
    <location>
        <position position="23"/>
    </location>
    <ligand>
        <name>[4Fe-4S] cluster</name>
        <dbReference type="ChEBI" id="CHEBI:49883"/>
        <label>1</label>
        <note>4Fe-4S-S-AdoMet</note>
    </ligand>
</feature>
<comment type="pathway">
    <text evidence="12">Cofactor biosynthesis; molybdopterin biosynthesis.</text>
</comment>
<keyword evidence="7 12" id="KW-0411">Iron-sulfur</keyword>
<dbReference type="Proteomes" id="UP000324896">
    <property type="component" value="Unassembled WGS sequence"/>
</dbReference>
<keyword evidence="8 12" id="KW-0342">GTP-binding</keyword>
<comment type="function">
    <text evidence="12">Catalyzes the cyclization of GTP to (8S)-3',8-cyclo-7,8-dihydroguanosine 5'-triphosphate.</text>
</comment>
<dbReference type="Proteomes" id="UP000295472">
    <property type="component" value="Unassembled WGS sequence"/>
</dbReference>
<dbReference type="SMART" id="SM00729">
    <property type="entry name" value="Elp3"/>
    <property type="match status" value="1"/>
</dbReference>
<evidence type="ECO:0000256" key="10">
    <source>
        <dbReference type="ARBA" id="ARBA00023239"/>
    </source>
</evidence>
<feature type="binding site" evidence="12">
    <location>
        <position position="269"/>
    </location>
    <ligand>
        <name>[4Fe-4S] cluster</name>
        <dbReference type="ChEBI" id="CHEBI:49883"/>
        <label>2</label>
        <note>4Fe-4S-substrate</note>
    </ligand>
</feature>
<dbReference type="CDD" id="cd01335">
    <property type="entry name" value="Radical_SAM"/>
    <property type="match status" value="1"/>
</dbReference>
<accession>A0A1G6R3R4</accession>
<dbReference type="GO" id="GO:0046872">
    <property type="term" value="F:metal ion binding"/>
    <property type="evidence" value="ECO:0007669"/>
    <property type="project" value="UniProtKB-KW"/>
</dbReference>
<feature type="binding site" evidence="12">
    <location>
        <position position="30"/>
    </location>
    <ligand>
        <name>[4Fe-4S] cluster</name>
        <dbReference type="ChEBI" id="CHEBI:49883"/>
        <label>1</label>
        <note>4Fe-4S-S-AdoMet</note>
    </ligand>
</feature>
<dbReference type="Pfam" id="PF04055">
    <property type="entry name" value="Radical_SAM"/>
    <property type="match status" value="1"/>
</dbReference>
<comment type="similarity">
    <text evidence="12">Belongs to the radical SAM superfamily. MoaA family.</text>
</comment>
<dbReference type="InterPro" id="IPR010505">
    <property type="entry name" value="MoaA_twitch"/>
</dbReference>
<reference evidence="14 19" key="1">
    <citation type="submission" date="2016-10" db="EMBL/GenBank/DDBJ databases">
        <authorList>
            <person name="Varghese N."/>
            <person name="Submissions S."/>
        </authorList>
    </citation>
    <scope>NUCLEOTIDE SEQUENCE [LARGE SCALE GENOMIC DNA]</scope>
    <source>
        <strain evidence="14 19">WG10</strain>
    </source>
</reference>
<dbReference type="EMBL" id="SOAA01000006">
    <property type="protein sequence ID" value="TDS32864.1"/>
    <property type="molecule type" value="Genomic_DNA"/>
</dbReference>
<dbReference type="InterPro" id="IPR000385">
    <property type="entry name" value="MoaA_NifB_PqqE_Fe-S-bd_CS"/>
</dbReference>
<protein>
    <recommendedName>
        <fullName evidence="1 12">GTP 3',8-cyclase</fullName>
        <ecNumber evidence="1 12">4.1.99.22</ecNumber>
    </recommendedName>
    <alternativeName>
        <fullName evidence="12">Molybdenum cofactor biosynthesis protein A</fullName>
    </alternativeName>
</protein>
<dbReference type="GO" id="GO:0005525">
    <property type="term" value="F:GTP binding"/>
    <property type="evidence" value="ECO:0007669"/>
    <property type="project" value="UniProtKB-UniRule"/>
</dbReference>
<dbReference type="PROSITE" id="PS01305">
    <property type="entry name" value="MOAA_NIFB_PQQE"/>
    <property type="match status" value="1"/>
</dbReference>
<dbReference type="NCBIfam" id="NF001199">
    <property type="entry name" value="PRK00164.2-1"/>
    <property type="match status" value="1"/>
</dbReference>
<evidence type="ECO:0000256" key="12">
    <source>
        <dbReference type="HAMAP-Rule" id="MF_01225"/>
    </source>
</evidence>
<evidence type="ECO:0000313" key="14">
    <source>
        <dbReference type="EMBL" id="SDC98647.1"/>
    </source>
</evidence>
<dbReference type="SFLD" id="SFLDG01383">
    <property type="entry name" value="cyclic_pyranopterin_phosphate"/>
    <property type="match status" value="1"/>
</dbReference>
<feature type="binding site" evidence="12">
    <location>
        <position position="16"/>
    </location>
    <ligand>
        <name>GTP</name>
        <dbReference type="ChEBI" id="CHEBI:37565"/>
    </ligand>
</feature>
<dbReference type="UniPathway" id="UPA00344"/>
<name>A0A1G6R3R4_9FIRM</name>
<keyword evidence="3 12" id="KW-0949">S-adenosyl-L-methionine</keyword>
<reference evidence="15 18" key="2">
    <citation type="submission" date="2019-03" db="EMBL/GenBank/DDBJ databases">
        <title>Deep subsurface shale carbon reservoir microbial communities from Ohio and West Virginia, USA.</title>
        <authorList>
            <person name="Wrighton K."/>
        </authorList>
    </citation>
    <scope>NUCLEOTIDE SEQUENCE [LARGE SCALE GENOMIC DNA]</scope>
    <source>
        <strain evidence="15 18">UTICA-S4D12</strain>
    </source>
</reference>
<dbReference type="Proteomes" id="UP000295758">
    <property type="component" value="Unassembled WGS sequence"/>
</dbReference>
<evidence type="ECO:0000313" key="16">
    <source>
        <dbReference type="EMBL" id="TDX41859.1"/>
    </source>
</evidence>
<dbReference type="InterPro" id="IPR006638">
    <property type="entry name" value="Elp3/MiaA/NifB-like_rSAM"/>
</dbReference>
<dbReference type="InterPro" id="IPR013785">
    <property type="entry name" value="Aldolase_TIM"/>
</dbReference>
<dbReference type="NCBIfam" id="TIGR02666">
    <property type="entry name" value="moaA"/>
    <property type="match status" value="1"/>
</dbReference>
<feature type="binding site" evidence="12">
    <location>
        <begin position="257"/>
        <end position="259"/>
    </location>
    <ligand>
        <name>GTP</name>
        <dbReference type="ChEBI" id="CHEBI:37565"/>
    </ligand>
</feature>
<sequence length="319" mass="35560">MQKLIDQFGRKIDYLRISITDRCNLRCRYCMPAEGVREKDHSEILSYEEIIKIAKTAVKMGIKKIRLTGGEPLVRKNVEALIKELNKLDLEDISMTSNAVALADKASSLKKAGLDRINISLDSLSSEKFEKITRRRALSYVLAGIEAALEADLKPVKINMVVMKGINDNEILDFVELSRNKELNIRFIEYMPLGGEAEAEKFISSKEIKKIIADKYKLLPAVTKGSGPANYFKVEGASGTIGFISALSEHFCSSCNRLRLTADAKIKPCLAGNQEVKIKEINSSEIESAFIEALKLKPACHHLDFAEQAYNRNMSQIGG</sequence>
<evidence type="ECO:0000256" key="8">
    <source>
        <dbReference type="ARBA" id="ARBA00023134"/>
    </source>
</evidence>
<feature type="binding site" evidence="12">
    <location>
        <position position="96"/>
    </location>
    <ligand>
        <name>GTP</name>
        <dbReference type="ChEBI" id="CHEBI:37565"/>
    </ligand>
</feature>
<evidence type="ECO:0000256" key="7">
    <source>
        <dbReference type="ARBA" id="ARBA00023014"/>
    </source>
</evidence>
<feature type="binding site" evidence="12">
    <location>
        <position position="252"/>
    </location>
    <ligand>
        <name>[4Fe-4S] cluster</name>
        <dbReference type="ChEBI" id="CHEBI:49883"/>
        <label>2</label>
        <note>4Fe-4S-substrate</note>
    </ligand>
</feature>
<keyword evidence="6 12" id="KW-0408">Iron</keyword>
<evidence type="ECO:0000256" key="4">
    <source>
        <dbReference type="ARBA" id="ARBA00022723"/>
    </source>
</evidence>
<dbReference type="SFLD" id="SFLDG01386">
    <property type="entry name" value="main_SPASM_domain-containing"/>
    <property type="match status" value="1"/>
</dbReference>
<evidence type="ECO:0000256" key="5">
    <source>
        <dbReference type="ARBA" id="ARBA00022741"/>
    </source>
</evidence>
<evidence type="ECO:0000256" key="6">
    <source>
        <dbReference type="ARBA" id="ARBA00023004"/>
    </source>
</evidence>
<dbReference type="InterPro" id="IPR050105">
    <property type="entry name" value="MoCo_biosynth_MoaA/MoaC"/>
</dbReference>
<evidence type="ECO:0000256" key="9">
    <source>
        <dbReference type="ARBA" id="ARBA00023150"/>
    </source>
</evidence>
<evidence type="ECO:0000313" key="17">
    <source>
        <dbReference type="Proteomes" id="UP000295472"/>
    </source>
</evidence>
<dbReference type="InterPro" id="IPR007197">
    <property type="entry name" value="rSAM"/>
</dbReference>
<reference evidence="16 17" key="3">
    <citation type="submission" date="2019-03" db="EMBL/GenBank/DDBJ databases">
        <title>Subsurface microbial communities from deep shales in Ohio and West Virginia, USA.</title>
        <authorList>
            <person name="Wrighton K."/>
        </authorList>
    </citation>
    <scope>NUCLEOTIDE SEQUENCE [LARGE SCALE GENOMIC DNA]</scope>
    <source>
        <strain evidence="16 17">DSMZ 11287</strain>
    </source>
</reference>
<evidence type="ECO:0000313" key="19">
    <source>
        <dbReference type="Proteomes" id="UP000324896"/>
    </source>
</evidence>
<evidence type="ECO:0000256" key="2">
    <source>
        <dbReference type="ARBA" id="ARBA00022485"/>
    </source>
</evidence>
<dbReference type="PANTHER" id="PTHR22960:SF0">
    <property type="entry name" value="MOLYBDENUM COFACTOR BIOSYNTHESIS PROTEIN 1"/>
    <property type="match status" value="1"/>
</dbReference>
<evidence type="ECO:0000256" key="1">
    <source>
        <dbReference type="ARBA" id="ARBA00012167"/>
    </source>
</evidence>
<dbReference type="SFLD" id="SFLDG01067">
    <property type="entry name" value="SPASM/twitch_domain_containing"/>
    <property type="match status" value="1"/>
</dbReference>
<dbReference type="Pfam" id="PF06463">
    <property type="entry name" value="Mob_synth_C"/>
    <property type="match status" value="1"/>
</dbReference>
<dbReference type="HAMAP" id="MF_01225_B">
    <property type="entry name" value="MoaA_B"/>
    <property type="match status" value="1"/>
</dbReference>
<dbReference type="PANTHER" id="PTHR22960">
    <property type="entry name" value="MOLYBDOPTERIN COFACTOR SYNTHESIS PROTEIN A"/>
    <property type="match status" value="1"/>
</dbReference>
<dbReference type="PROSITE" id="PS51918">
    <property type="entry name" value="RADICAL_SAM"/>
    <property type="match status" value="1"/>
</dbReference>
<dbReference type="GO" id="GO:0061799">
    <property type="term" value="F:cyclic pyranopterin monophosphate synthase activity"/>
    <property type="evidence" value="ECO:0007669"/>
    <property type="project" value="TreeGrafter"/>
</dbReference>
<dbReference type="EMBL" id="FMYT01000021">
    <property type="protein sequence ID" value="SDC98647.1"/>
    <property type="molecule type" value="Genomic_DNA"/>
</dbReference>
<comment type="catalytic activity">
    <reaction evidence="11 12">
        <text>GTP + AH2 + S-adenosyl-L-methionine = (8S)-3',8-cyclo-7,8-dihydroguanosine 5'-triphosphate + 5'-deoxyadenosine + L-methionine + A + H(+)</text>
        <dbReference type="Rhea" id="RHEA:49576"/>
        <dbReference type="ChEBI" id="CHEBI:13193"/>
        <dbReference type="ChEBI" id="CHEBI:15378"/>
        <dbReference type="ChEBI" id="CHEBI:17319"/>
        <dbReference type="ChEBI" id="CHEBI:17499"/>
        <dbReference type="ChEBI" id="CHEBI:37565"/>
        <dbReference type="ChEBI" id="CHEBI:57844"/>
        <dbReference type="ChEBI" id="CHEBI:59789"/>
        <dbReference type="ChEBI" id="CHEBI:131766"/>
        <dbReference type="EC" id="4.1.99.22"/>
    </reaction>
</comment>
<dbReference type="GO" id="GO:0061798">
    <property type="term" value="F:GTP 3',8'-cyclase activity"/>
    <property type="evidence" value="ECO:0007669"/>
    <property type="project" value="UniProtKB-UniRule"/>
</dbReference>
<evidence type="ECO:0000313" key="18">
    <source>
        <dbReference type="Proteomes" id="UP000295758"/>
    </source>
</evidence>
<dbReference type="InterPro" id="IPR013483">
    <property type="entry name" value="MoaA"/>
</dbReference>
<feature type="binding site" evidence="12">
    <location>
        <position position="120"/>
    </location>
    <ligand>
        <name>S-adenosyl-L-methionine</name>
        <dbReference type="ChEBI" id="CHEBI:59789"/>
    </ligand>
</feature>
<feature type="binding site" evidence="12">
    <location>
        <position position="29"/>
    </location>
    <ligand>
        <name>S-adenosyl-L-methionine</name>
        <dbReference type="ChEBI" id="CHEBI:59789"/>
    </ligand>
</feature>
<evidence type="ECO:0000256" key="3">
    <source>
        <dbReference type="ARBA" id="ARBA00022691"/>
    </source>
</evidence>
<dbReference type="CDD" id="cd21117">
    <property type="entry name" value="Twitch_MoaA"/>
    <property type="match status" value="1"/>
</dbReference>
<keyword evidence="10 12" id="KW-0456">Lyase</keyword>
<dbReference type="InterPro" id="IPR040064">
    <property type="entry name" value="MoaA-like"/>
</dbReference>
<keyword evidence="9 12" id="KW-0501">Molybdenum cofactor biosynthesis</keyword>
<comment type="cofactor">
    <cofactor evidence="12">
        <name>[4Fe-4S] cluster</name>
        <dbReference type="ChEBI" id="CHEBI:49883"/>
    </cofactor>
    <text evidence="12">Binds 2 [4Fe-4S] clusters. Binds 1 [4Fe-4S] cluster coordinated with 3 cysteines and an exchangeable S-adenosyl-L-methionine and 1 [4Fe-4S] cluster coordinated with 3 cysteines and the GTP-derived substrate.</text>
</comment>
<feature type="binding site" evidence="12">
    <location>
        <position position="191"/>
    </location>
    <ligand>
        <name>S-adenosyl-L-methionine</name>
        <dbReference type="ChEBI" id="CHEBI:59789"/>
    </ligand>
</feature>
<gene>
    <name evidence="12" type="primary">moaA</name>
    <name evidence="15" type="ORF">BY453_1063</name>
    <name evidence="16" type="ORF">C7954_12445</name>
    <name evidence="14" type="ORF">SAMN04488597_1217</name>
</gene>
<dbReference type="SUPFAM" id="SSF102114">
    <property type="entry name" value="Radical SAM enzymes"/>
    <property type="match status" value="1"/>
</dbReference>
<organism evidence="14 19">
    <name type="scientific">Halanaerobium congolense</name>
    <dbReference type="NCBI Taxonomy" id="54121"/>
    <lineage>
        <taxon>Bacteria</taxon>
        <taxon>Bacillati</taxon>
        <taxon>Bacillota</taxon>
        <taxon>Clostridia</taxon>
        <taxon>Halanaerobiales</taxon>
        <taxon>Halanaerobiaceae</taxon>
        <taxon>Halanaerobium</taxon>
    </lineage>
</organism>
<keyword evidence="2 12" id="KW-0004">4Fe-4S</keyword>
<dbReference type="RefSeq" id="WP_089723223.1">
    <property type="nucleotide sequence ID" value="NZ_FMYT01000021.1"/>
</dbReference>
<feature type="domain" description="Radical SAM core" evidence="13">
    <location>
        <begin position="7"/>
        <end position="229"/>
    </location>
</feature>
<dbReference type="SFLD" id="SFLDS00029">
    <property type="entry name" value="Radical_SAM"/>
    <property type="match status" value="1"/>
</dbReference>
<keyword evidence="5 12" id="KW-0547">Nucleotide-binding</keyword>
<evidence type="ECO:0000256" key="11">
    <source>
        <dbReference type="ARBA" id="ARBA00048697"/>
    </source>
</evidence>
<dbReference type="InterPro" id="IPR058240">
    <property type="entry name" value="rSAM_sf"/>
</dbReference>
<keyword evidence="4 12" id="KW-0479">Metal-binding</keyword>
<feature type="binding site" evidence="12">
    <location>
        <position position="255"/>
    </location>
    <ligand>
        <name>[4Fe-4S] cluster</name>
        <dbReference type="ChEBI" id="CHEBI:49883"/>
        <label>2</label>
        <note>4Fe-4S-substrate</note>
    </ligand>
</feature>
<dbReference type="GO" id="GO:0051539">
    <property type="term" value="F:4 iron, 4 sulfur cluster binding"/>
    <property type="evidence" value="ECO:0007669"/>
    <property type="project" value="UniProtKB-UniRule"/>
</dbReference>
<dbReference type="GeneID" id="57013300"/>
<dbReference type="EC" id="4.1.99.22" evidence="1 12"/>
<feature type="binding site" evidence="12">
    <location>
        <position position="27"/>
    </location>
    <ligand>
        <name>[4Fe-4S] cluster</name>
        <dbReference type="ChEBI" id="CHEBI:49883"/>
        <label>1</label>
        <note>4Fe-4S-S-AdoMet</note>
    </ligand>
</feature>
<feature type="binding site" evidence="12">
    <location>
        <position position="70"/>
    </location>
    <ligand>
        <name>S-adenosyl-L-methionine</name>
        <dbReference type="ChEBI" id="CHEBI:59789"/>
    </ligand>
</feature>
<dbReference type="GO" id="GO:0006777">
    <property type="term" value="P:Mo-molybdopterin cofactor biosynthetic process"/>
    <property type="evidence" value="ECO:0007669"/>
    <property type="project" value="UniProtKB-UniRule"/>
</dbReference>
<dbReference type="Gene3D" id="3.20.20.70">
    <property type="entry name" value="Aldolase class I"/>
    <property type="match status" value="1"/>
</dbReference>
<feature type="binding site" evidence="12">
    <location>
        <position position="157"/>
    </location>
    <ligand>
        <name>GTP</name>
        <dbReference type="ChEBI" id="CHEBI:37565"/>
    </ligand>
</feature>
<comment type="subunit">
    <text evidence="12">Monomer and homodimer.</text>
</comment>
<dbReference type="AlphaFoldDB" id="A0A1G6R3R4"/>
<proteinExistence type="inferred from homology"/>
<feature type="binding site" evidence="12">
    <location>
        <position position="66"/>
    </location>
    <ligand>
        <name>GTP</name>
        <dbReference type="ChEBI" id="CHEBI:37565"/>
    </ligand>
</feature>
<evidence type="ECO:0000313" key="15">
    <source>
        <dbReference type="EMBL" id="TDS32864.1"/>
    </source>
</evidence>
<evidence type="ECO:0000259" key="13">
    <source>
        <dbReference type="PROSITE" id="PS51918"/>
    </source>
</evidence>
<dbReference type="EMBL" id="SOEF01000024">
    <property type="protein sequence ID" value="TDX41859.1"/>
    <property type="molecule type" value="Genomic_DNA"/>
</dbReference>
<dbReference type="GO" id="GO:1904047">
    <property type="term" value="F:S-adenosyl-L-methionine binding"/>
    <property type="evidence" value="ECO:0007669"/>
    <property type="project" value="UniProtKB-UniRule"/>
</dbReference>